<keyword evidence="3" id="KW-1185">Reference proteome</keyword>
<dbReference type="Pfam" id="PF13400">
    <property type="entry name" value="Tad"/>
    <property type="match status" value="1"/>
</dbReference>
<name>A0ABM8ECQ7_9HYPH</name>
<feature type="domain" description="Putative Flp pilus-assembly TadG-like N-terminal" evidence="1">
    <location>
        <begin position="22"/>
        <end position="69"/>
    </location>
</feature>
<protein>
    <recommendedName>
        <fullName evidence="1">Putative Flp pilus-assembly TadG-like N-terminal domain-containing protein</fullName>
    </recommendedName>
</protein>
<accession>A0ABM8ECQ7</accession>
<evidence type="ECO:0000313" key="3">
    <source>
        <dbReference type="Proteomes" id="UP001317629"/>
    </source>
</evidence>
<dbReference type="EMBL" id="AP027142">
    <property type="protein sequence ID" value="BDV35693.1"/>
    <property type="molecule type" value="Genomic_DNA"/>
</dbReference>
<dbReference type="InterPro" id="IPR028087">
    <property type="entry name" value="Tad_N"/>
</dbReference>
<sequence>MRQYLRNATALAFGAFAGDTAGSYVVLAALSMPVIIGSVSLGAEVGLWYYKHQLMQSAADSAALSAAAAAALGESNLTTQAAAIASSYGVAPGTNGVTLALNTPPLSGPNRATAGALEIVLQGPQPRFFSQFFSSQPLAVAARAVAVSGHPGCVLSLNASASSAINLQGTNTVALNNCSLYGNSSSGAALNVGGSATLSAMYAAVVGGISGASNITTMLGMKSGASAAADPYANAAYPPFSGCDYNNFTTSITQTMAPGVYCGGMTFKAGANVTLSPGVYYLDQGSFQAAGQSTIQGAGVTLVFTSSTGKNYATATSTGGATINLTAPTTGPLAGVVIFGDRGMPTSTSFKFAGNGDQVFGGAVYLPKGALSFSGGTGGANNCTQLIADTINFVGVSNLAINCGAYGTKQMSNLASLVE</sequence>
<reference evidence="2 3" key="1">
    <citation type="journal article" date="2023" name="Int. J. Syst. Evol. Microbiol.">
        <title>Methylocystis iwaonis sp. nov., a type II methane-oxidizing bacterium from surface soil of a rice paddy field in Japan, and emended description of the genus Methylocystis (ex Whittenbury et al. 1970) Bowman et al. 1993.</title>
        <authorList>
            <person name="Kaise H."/>
            <person name="Sawadogo J.B."/>
            <person name="Alam M.S."/>
            <person name="Ueno C."/>
            <person name="Dianou D."/>
            <person name="Shinjo R."/>
            <person name="Asakawa S."/>
        </authorList>
    </citation>
    <scope>NUCLEOTIDE SEQUENCE [LARGE SCALE GENOMIC DNA]</scope>
    <source>
        <strain evidence="2 3">SS37A-Re</strain>
    </source>
</reference>
<evidence type="ECO:0000313" key="2">
    <source>
        <dbReference type="EMBL" id="BDV35693.1"/>
    </source>
</evidence>
<organism evidence="2 3">
    <name type="scientific">Methylocystis iwaonis</name>
    <dbReference type="NCBI Taxonomy" id="2885079"/>
    <lineage>
        <taxon>Bacteria</taxon>
        <taxon>Pseudomonadati</taxon>
        <taxon>Pseudomonadota</taxon>
        <taxon>Alphaproteobacteria</taxon>
        <taxon>Hyphomicrobiales</taxon>
        <taxon>Methylocystaceae</taxon>
        <taxon>Methylocystis</taxon>
    </lineage>
</organism>
<dbReference type="RefSeq" id="WP_281929189.1">
    <property type="nucleotide sequence ID" value="NZ_AP027142.1"/>
</dbReference>
<evidence type="ECO:0000259" key="1">
    <source>
        <dbReference type="Pfam" id="PF13400"/>
    </source>
</evidence>
<dbReference type="Proteomes" id="UP001317629">
    <property type="component" value="Chromosome"/>
</dbReference>
<gene>
    <name evidence="2" type="ORF">SS37A_32220</name>
</gene>
<proteinExistence type="predicted"/>